<dbReference type="InterPro" id="IPR036249">
    <property type="entry name" value="Thioredoxin-like_sf"/>
</dbReference>
<keyword evidence="6" id="KW-0539">Nucleus</keyword>
<proteinExistence type="predicted"/>
<dbReference type="Gene3D" id="3.40.50.300">
    <property type="entry name" value="P-loop containing nucleotide triphosphate hydrolases"/>
    <property type="match status" value="1"/>
</dbReference>
<evidence type="ECO:0000313" key="10">
    <source>
        <dbReference type="EMBL" id="TIA89027.1"/>
    </source>
</evidence>
<dbReference type="GO" id="GO:0005730">
    <property type="term" value="C:nucleolus"/>
    <property type="evidence" value="ECO:0007669"/>
    <property type="project" value="UniProtKB-SubCell"/>
</dbReference>
<evidence type="ECO:0000256" key="1">
    <source>
        <dbReference type="ARBA" id="ARBA00002889"/>
    </source>
</evidence>
<dbReference type="Pfam" id="PF06858">
    <property type="entry name" value="NOG1"/>
    <property type="match status" value="1"/>
</dbReference>
<feature type="region of interest" description="Disordered" evidence="7">
    <location>
        <begin position="516"/>
        <end position="538"/>
    </location>
</feature>
<feature type="region of interest" description="Disordered" evidence="7">
    <location>
        <begin position="563"/>
        <end position="635"/>
    </location>
</feature>
<dbReference type="SUPFAM" id="SSF52540">
    <property type="entry name" value="P-loop containing nucleoside triphosphate hydrolases"/>
    <property type="match status" value="1"/>
</dbReference>
<dbReference type="InterPro" id="IPR012973">
    <property type="entry name" value="NOG_C"/>
</dbReference>
<dbReference type="PROSITE" id="PS50011">
    <property type="entry name" value="PROTEIN_KINASE_DOM"/>
    <property type="match status" value="1"/>
</dbReference>
<feature type="compositionally biased region" description="Basic and acidic residues" evidence="7">
    <location>
        <begin position="1742"/>
        <end position="1753"/>
    </location>
</feature>
<dbReference type="InterPro" id="IPR032801">
    <property type="entry name" value="PXL2A/B/C"/>
</dbReference>
<dbReference type="GO" id="GO:0005525">
    <property type="term" value="F:GTP binding"/>
    <property type="evidence" value="ECO:0007669"/>
    <property type="project" value="UniProtKB-KW"/>
</dbReference>
<dbReference type="Pfam" id="PF02421">
    <property type="entry name" value="FeoB_N"/>
    <property type="match status" value="1"/>
</dbReference>
<dbReference type="FunFam" id="3.40.50.300:FF:000496">
    <property type="entry name" value="Nucleolar GTP-binding protein 1"/>
    <property type="match status" value="1"/>
</dbReference>
<dbReference type="PROSITE" id="PS00108">
    <property type="entry name" value="PROTEIN_KINASE_ST"/>
    <property type="match status" value="1"/>
</dbReference>
<dbReference type="InterPro" id="IPR031167">
    <property type="entry name" value="G_OBG"/>
</dbReference>
<dbReference type="SMART" id="SM00220">
    <property type="entry name" value="S_TKc"/>
    <property type="match status" value="1"/>
</dbReference>
<dbReference type="SUPFAM" id="SSF52833">
    <property type="entry name" value="Thioredoxin-like"/>
    <property type="match status" value="1"/>
</dbReference>
<evidence type="ECO:0000256" key="4">
    <source>
        <dbReference type="ARBA" id="ARBA00022741"/>
    </source>
</evidence>
<dbReference type="GO" id="GO:0004672">
    <property type="term" value="F:protein kinase activity"/>
    <property type="evidence" value="ECO:0007669"/>
    <property type="project" value="InterPro"/>
</dbReference>
<feature type="compositionally biased region" description="Basic and acidic residues" evidence="7">
    <location>
        <begin position="645"/>
        <end position="659"/>
    </location>
</feature>
<keyword evidence="5" id="KW-0342">GTP-binding</keyword>
<evidence type="ECO:0000256" key="7">
    <source>
        <dbReference type="SAM" id="MobiDB-lite"/>
    </source>
</evidence>
<feature type="domain" description="OBG-type G" evidence="9">
    <location>
        <begin position="183"/>
        <end position="355"/>
    </location>
</feature>
<comment type="subcellular location">
    <subcellularLocation>
        <location evidence="2">Nucleus</location>
        <location evidence="2">Nucleolus</location>
    </subcellularLocation>
</comment>
<dbReference type="InterPro" id="IPR011009">
    <property type="entry name" value="Kinase-like_dom_sf"/>
</dbReference>
<evidence type="ECO:0000259" key="9">
    <source>
        <dbReference type="PROSITE" id="PS51710"/>
    </source>
</evidence>
<dbReference type="InterPro" id="IPR041623">
    <property type="entry name" value="NOG1_N"/>
</dbReference>
<dbReference type="CDD" id="cd14019">
    <property type="entry name" value="STKc_Cdc7"/>
    <property type="match status" value="1"/>
</dbReference>
<dbReference type="InterPro" id="IPR010674">
    <property type="entry name" value="NOG1_Rossman_fold_dom"/>
</dbReference>
<evidence type="ECO:0000313" key="11">
    <source>
        <dbReference type="Proteomes" id="UP000310189"/>
    </source>
</evidence>
<dbReference type="InterPro" id="IPR006073">
    <property type="entry name" value="GTP-bd"/>
</dbReference>
<organism evidence="10 11">
    <name type="scientific">Wallemia hederae</name>
    <dbReference type="NCBI Taxonomy" id="1540922"/>
    <lineage>
        <taxon>Eukaryota</taxon>
        <taxon>Fungi</taxon>
        <taxon>Dikarya</taxon>
        <taxon>Basidiomycota</taxon>
        <taxon>Wallemiomycotina</taxon>
        <taxon>Wallemiomycetes</taxon>
        <taxon>Wallemiales</taxon>
        <taxon>Wallemiaceae</taxon>
        <taxon>Wallemia</taxon>
    </lineage>
</organism>
<dbReference type="EMBL" id="SPNW01000031">
    <property type="protein sequence ID" value="TIA89027.1"/>
    <property type="molecule type" value="Genomic_DNA"/>
</dbReference>
<dbReference type="PANTHER" id="PTHR45759">
    <property type="entry name" value="NUCLEOLAR GTP-BINDING PROTEIN 1"/>
    <property type="match status" value="1"/>
</dbReference>
<dbReference type="GO" id="GO:0042254">
    <property type="term" value="P:ribosome biogenesis"/>
    <property type="evidence" value="ECO:0007669"/>
    <property type="project" value="UniProtKB-KW"/>
</dbReference>
<evidence type="ECO:0000256" key="3">
    <source>
        <dbReference type="ARBA" id="ARBA00022517"/>
    </source>
</evidence>
<dbReference type="Pfam" id="PF17835">
    <property type="entry name" value="NOG1_N"/>
    <property type="match status" value="1"/>
</dbReference>
<evidence type="ECO:0000256" key="2">
    <source>
        <dbReference type="ARBA" id="ARBA00004604"/>
    </source>
</evidence>
<gene>
    <name evidence="10" type="ORF">E3P99_02263</name>
</gene>
<dbReference type="InterPro" id="IPR027417">
    <property type="entry name" value="P-loop_NTPase"/>
</dbReference>
<feature type="region of interest" description="Disordered" evidence="7">
    <location>
        <begin position="1234"/>
        <end position="1307"/>
    </location>
</feature>
<dbReference type="CDD" id="cd02970">
    <property type="entry name" value="PRX_like2"/>
    <property type="match status" value="1"/>
</dbReference>
<name>A0A4T0FKG2_9BASI</name>
<accession>A0A4T0FKG2</accession>
<dbReference type="PRINTS" id="PR00326">
    <property type="entry name" value="GTP1OBG"/>
</dbReference>
<keyword evidence="3" id="KW-0690">Ribosome biogenesis</keyword>
<dbReference type="SUPFAM" id="SSF56112">
    <property type="entry name" value="Protein kinase-like (PK-like)"/>
    <property type="match status" value="1"/>
</dbReference>
<feature type="region of interest" description="Disordered" evidence="7">
    <location>
        <begin position="640"/>
        <end position="659"/>
    </location>
</feature>
<feature type="compositionally biased region" description="Basic and acidic residues" evidence="7">
    <location>
        <begin position="1249"/>
        <end position="1258"/>
    </location>
</feature>
<dbReference type="InterPro" id="IPR000719">
    <property type="entry name" value="Prot_kinase_dom"/>
</dbReference>
<dbReference type="Pfam" id="PF13911">
    <property type="entry name" value="AhpC-TSA_2"/>
    <property type="match status" value="1"/>
</dbReference>
<dbReference type="Pfam" id="PF00069">
    <property type="entry name" value="Pkinase"/>
    <property type="match status" value="2"/>
</dbReference>
<dbReference type="OrthoDB" id="415015at2759"/>
<dbReference type="InterPro" id="IPR030389">
    <property type="entry name" value="G_FEOB_dom"/>
</dbReference>
<reference evidence="10 11" key="1">
    <citation type="submission" date="2019-03" db="EMBL/GenBank/DDBJ databases">
        <title>Sequencing 23 genomes of Wallemia ichthyophaga.</title>
        <authorList>
            <person name="Gostincar C."/>
        </authorList>
    </citation>
    <scope>NUCLEOTIDE SEQUENCE [LARGE SCALE GENOMIC DNA]</scope>
    <source>
        <strain evidence="10 11">EXF-5753</strain>
    </source>
</reference>
<feature type="domain" description="Protein kinase" evidence="8">
    <location>
        <begin position="778"/>
        <end position="1206"/>
    </location>
</feature>
<feature type="compositionally biased region" description="Basic and acidic residues" evidence="7">
    <location>
        <begin position="1703"/>
        <end position="1712"/>
    </location>
</feature>
<dbReference type="Gene3D" id="3.40.30.10">
    <property type="entry name" value="Glutaredoxin"/>
    <property type="match status" value="1"/>
</dbReference>
<dbReference type="PROSITE" id="PS51710">
    <property type="entry name" value="G_OBG"/>
    <property type="match status" value="1"/>
</dbReference>
<keyword evidence="11" id="KW-1185">Reference proteome</keyword>
<dbReference type="CDD" id="cd01897">
    <property type="entry name" value="NOG"/>
    <property type="match status" value="1"/>
</dbReference>
<evidence type="ECO:0000256" key="6">
    <source>
        <dbReference type="ARBA" id="ARBA00023242"/>
    </source>
</evidence>
<dbReference type="Gene3D" id="1.10.510.10">
    <property type="entry name" value="Transferase(Phosphotransferase) domain 1"/>
    <property type="match status" value="1"/>
</dbReference>
<comment type="caution">
    <text evidence="10">The sequence shown here is derived from an EMBL/GenBank/DDBJ whole genome shotgun (WGS) entry which is preliminary data.</text>
</comment>
<dbReference type="Gene3D" id="1.20.120.1190">
    <property type="match status" value="1"/>
</dbReference>
<feature type="compositionally biased region" description="Acidic residues" evidence="7">
    <location>
        <begin position="576"/>
        <end position="593"/>
    </location>
</feature>
<dbReference type="Gene3D" id="3.30.200.20">
    <property type="entry name" value="Phosphorylase Kinase, domain 1"/>
    <property type="match status" value="1"/>
</dbReference>
<feature type="compositionally biased region" description="Low complexity" evidence="7">
    <location>
        <begin position="1756"/>
        <end position="1770"/>
    </location>
</feature>
<feature type="compositionally biased region" description="Low complexity" evidence="7">
    <location>
        <begin position="604"/>
        <end position="614"/>
    </location>
</feature>
<dbReference type="Proteomes" id="UP000310189">
    <property type="component" value="Unassembled WGS sequence"/>
</dbReference>
<evidence type="ECO:0000256" key="5">
    <source>
        <dbReference type="ARBA" id="ARBA00023134"/>
    </source>
</evidence>
<feature type="region of interest" description="Disordered" evidence="7">
    <location>
        <begin position="1686"/>
        <end position="1793"/>
    </location>
</feature>
<dbReference type="Pfam" id="PF08155">
    <property type="entry name" value="NOGCT"/>
    <property type="match status" value="1"/>
</dbReference>
<dbReference type="InterPro" id="IPR008271">
    <property type="entry name" value="Ser/Thr_kinase_AS"/>
</dbReference>
<dbReference type="GO" id="GO:0005524">
    <property type="term" value="F:ATP binding"/>
    <property type="evidence" value="ECO:0007669"/>
    <property type="project" value="InterPro"/>
</dbReference>
<keyword evidence="4" id="KW-0547">Nucleotide-binding</keyword>
<evidence type="ECO:0000259" key="8">
    <source>
        <dbReference type="PROSITE" id="PS50011"/>
    </source>
</evidence>
<sequence length="1999" mass="227052">MAAPVKSLKSIAPVPSATDFLDIVLSKTQRKTPTVIHKNFKIIVLHEKGQIHPGMLQREARRHFIRIPHLRREQQLGTEKTPSNPTQNLHPFLSSLMNVLYDKNHYKLALGQLNTARHLIDQVSKDYIRLMKFGDSLYRCKQLKRAAMGRMATVMRRQKDPLAYLEQVRQHIARLPSIDPTTRTLLICGYPNVGKSSFINKITRADVDVQPYAFTTKSLFVGHMDYKYLRWQVIDTPGILDHPLEEMNTIEMQSITAMAHLRSSILYFMDLSEQCGYTVEAQCKLFESIKPLFANKPVSIVFNKIDVATMDDLTDEKRKAVQDVLADGDIKNMQLSCMSEEGIMDVRNQVCETLLAHRVDTKMRGSKINSVVNRIHVAQPKPRDDVERTAHIPDVVKQRKGYDKEDPSRKMLERDIEEANGGTGVYSVDLHKYYMLENDDWKKDTMPEFLNGHNVADFVDPDIEEKLEALEREEEKLEADGFYNSDEDILDSEEEETRNNAEAIRAENNLIKLKSQDQTRKKKNAITPRTRQNRTLDEMTADLESKGIDSSKIHERAMALAKAQGLVGKRKHDDVEMKDEDDDEGEDEEDMEVDQDKPAKKAKGVAAADQAAHPRAPKKNRAVEGLGSKANEEQAKKYRALAAREPSRLSKASESDRHIQTTRPKWMMAVTAMAEWGEQGELGCVYSARLTPEIEAAKLAEDELMLEAEAVDEEVENMGLDGEYADEDAEDAPASDLGFDADEEDCQELRRLPREERLAAIDDMCELYRSVDGFEENYKLVDKLGEGTFSAVYKAIDLKHHQYDNSYWFTKEQTDNRQLQHRSKVYVALKRIYQTSCPYRIQNELELLHALRRSRYVSTMISAFRHKDQVVAVMPYHPNNDFREYYRHVDFRTVKNYFKSLFKALRDVHKMDILHRDIKPANFLFSLQDQKGVLCDFGLAQYTYDDGWHGHCHHTKPTREHPHGQSKVLNKDIRTDKDTRALERTADVIRDADRRMNDPKLHVGYSTDEKRPMVRANRAGTRGFRAPEVLLKCQDQTTAIDMWSAGVILLSFLTRRFPFFNSNDDTEALVELTTIYGLKRMIRCGELHNRSILSNIPAVQHGGRHLHLLIYQLNPFIFPRPPSAWHNGVHKHAGQLETETENIFDLCDQPFDEEIGANLHKSFTQQFTKPWPEMELFHAVDLCKKLMQLDCTRRLTAQQALMHPFLTKSEASLGVRIGNKLFNRRKSQVNLEELNREAAEQEEQEEQEEHYRKEKSKTEQMNSGGGVMQHRNVSEATTIRQQPGRKGSDSGSDSTATHKEPQLRSHSSFSFLDKLNARKRVISLPATSHDLHNLRNLNNDASSSARALLGDDDEEAAKRGRFRDRKKLRKSQETIHKVMARKADLLDYARRPPSQKQLFDASCCTVYSEDGTPVIFGSLYSTRRTIVILLRHAYCSMCQAYARTISSLDPTLPLIFITPTHHKIIESYRKTLKIPFPVYSDGSRAVYNALGVKLRSANPGTVKDVGGYTHSLTSWESVAVAARLTPTQPGDTKQLGAEFVLGPGSNSVAYTHRMITTRGHAPIKDVIRACLMRGDGISETLKTNESGIPRGRTSTAARERVLSSPGAFNFPTPPTPATTRLPPGASHPSLPNLHEASSIYEHDAASLLDVSMQTVSTNTPSMLLGQTLPSPTSSLAHLGHYISAGYTSTGREPITPTFDRDDDEVHVVERPQRPPRNFSRPSSLWIKEDEGSTEDVPPVPALEKDEKKGEKDSAPNTAQDAAQNSAQNAQPRDNLPYPGIGTDTPRFLESGLRSPTPPAMKNGNMEMSSPDADFFDIYSSYDKMMYSDDSYTFEPSATFQSLRAAFDRDVERVKREAEEQKQALIAEREGGQKVDERENQRVEGIHSAMDGILSDHMNEDDVREFDKVFVDVPDVASLHTLQNPYDDVINENSENNIQDTSQEVQDQPKSLKKRGSSILKRIENTARTQLHSVYPNNEFDSSFGVNRFNSIPLWRPRLR</sequence>
<protein>
    <submittedName>
        <fullName evidence="10">Uncharacterized protein</fullName>
    </submittedName>
</protein>
<comment type="function">
    <text evidence="1">Involved in the biogenesis of the 60S ribosomal subunit.</text>
</comment>